<feature type="region of interest" description="Disordered" evidence="1">
    <location>
        <begin position="1"/>
        <end position="29"/>
    </location>
</feature>
<dbReference type="EMBL" id="LR796188">
    <property type="protein sequence ID" value="CAB4125805.1"/>
    <property type="molecule type" value="Genomic_DNA"/>
</dbReference>
<sequence>MNEVVENAPAMGAPTRYDENGMTEKQSYQPSRQECLRDYEVRIRFLTLGCIVSVGCKEIPFTTIKEGMEALNQYVAKPYEVRQIWEKRFQEEEK</sequence>
<proteinExistence type="predicted"/>
<evidence type="ECO:0000313" key="2">
    <source>
        <dbReference type="EMBL" id="CAB4125805.1"/>
    </source>
</evidence>
<name>A0A6J5KX39_9CAUD</name>
<protein>
    <submittedName>
        <fullName evidence="2">Uncharacterized protein</fullName>
    </submittedName>
</protein>
<gene>
    <name evidence="2" type="ORF">UFOVP54_237</name>
</gene>
<accession>A0A6J5KX39</accession>
<evidence type="ECO:0000256" key="1">
    <source>
        <dbReference type="SAM" id="MobiDB-lite"/>
    </source>
</evidence>
<reference evidence="2" key="1">
    <citation type="submission" date="2020-04" db="EMBL/GenBank/DDBJ databases">
        <authorList>
            <person name="Chiriac C."/>
            <person name="Salcher M."/>
            <person name="Ghai R."/>
            <person name="Kavagutti S V."/>
        </authorList>
    </citation>
    <scope>NUCLEOTIDE SEQUENCE</scope>
</reference>
<organism evidence="2">
    <name type="scientific">uncultured Caudovirales phage</name>
    <dbReference type="NCBI Taxonomy" id="2100421"/>
    <lineage>
        <taxon>Viruses</taxon>
        <taxon>Duplodnaviria</taxon>
        <taxon>Heunggongvirae</taxon>
        <taxon>Uroviricota</taxon>
        <taxon>Caudoviricetes</taxon>
        <taxon>Peduoviridae</taxon>
        <taxon>Maltschvirus</taxon>
        <taxon>Maltschvirus maltsch</taxon>
    </lineage>
</organism>